<dbReference type="InterPro" id="IPR029787">
    <property type="entry name" value="Nucleotide_cyclase"/>
</dbReference>
<keyword evidence="6" id="KW-1185">Reference proteome</keyword>
<dbReference type="KEGG" id="hhk:HH1059_16480"/>
<dbReference type="InterPro" id="IPR043128">
    <property type="entry name" value="Rev_trsase/Diguanyl_cyclase"/>
</dbReference>
<protein>
    <recommendedName>
        <fullName evidence="1">diguanylate cyclase</fullName>
        <ecNumber evidence="1">2.7.7.65</ecNumber>
    </recommendedName>
</protein>
<dbReference type="GO" id="GO:1902201">
    <property type="term" value="P:negative regulation of bacterial-type flagellum-dependent cell motility"/>
    <property type="evidence" value="ECO:0007669"/>
    <property type="project" value="TreeGrafter"/>
</dbReference>
<dbReference type="GO" id="GO:0005886">
    <property type="term" value="C:plasma membrane"/>
    <property type="evidence" value="ECO:0007669"/>
    <property type="project" value="TreeGrafter"/>
</dbReference>
<evidence type="ECO:0000256" key="3">
    <source>
        <dbReference type="SAM" id="Coils"/>
    </source>
</evidence>
<accession>A0A125T2Q0</accession>
<dbReference type="CDD" id="cd01949">
    <property type="entry name" value="GGDEF"/>
    <property type="match status" value="1"/>
</dbReference>
<dbReference type="PANTHER" id="PTHR45138">
    <property type="entry name" value="REGULATORY COMPONENTS OF SENSORY TRANSDUCTION SYSTEM"/>
    <property type="match status" value="1"/>
</dbReference>
<evidence type="ECO:0000256" key="1">
    <source>
        <dbReference type="ARBA" id="ARBA00012528"/>
    </source>
</evidence>
<dbReference type="OrthoDB" id="9812260at2"/>
<dbReference type="SUPFAM" id="SSF55073">
    <property type="entry name" value="Nucleotide cyclase"/>
    <property type="match status" value="1"/>
</dbReference>
<feature type="coiled-coil region" evidence="3">
    <location>
        <begin position="117"/>
        <end position="181"/>
    </location>
</feature>
<proteinExistence type="predicted"/>
<evidence type="ECO:0000259" key="4">
    <source>
        <dbReference type="PROSITE" id="PS50887"/>
    </source>
</evidence>
<evidence type="ECO:0000313" key="6">
    <source>
        <dbReference type="Proteomes" id="UP000218890"/>
    </source>
</evidence>
<evidence type="ECO:0000313" key="5">
    <source>
        <dbReference type="EMBL" id="BAU58358.1"/>
    </source>
</evidence>
<organism evidence="5 6">
    <name type="scientific">Halorhodospira halochloris</name>
    <name type="common">Ectothiorhodospira halochloris</name>
    <dbReference type="NCBI Taxonomy" id="1052"/>
    <lineage>
        <taxon>Bacteria</taxon>
        <taxon>Pseudomonadati</taxon>
        <taxon>Pseudomonadota</taxon>
        <taxon>Gammaproteobacteria</taxon>
        <taxon>Chromatiales</taxon>
        <taxon>Ectothiorhodospiraceae</taxon>
        <taxon>Halorhodospira</taxon>
    </lineage>
</organism>
<dbReference type="NCBIfam" id="TIGR00254">
    <property type="entry name" value="GGDEF"/>
    <property type="match status" value="1"/>
</dbReference>
<name>A0A125T2Q0_HALHR</name>
<dbReference type="PANTHER" id="PTHR45138:SF9">
    <property type="entry name" value="DIGUANYLATE CYCLASE DGCM-RELATED"/>
    <property type="match status" value="1"/>
</dbReference>
<dbReference type="Pfam" id="PF00990">
    <property type="entry name" value="GGDEF"/>
    <property type="match status" value="1"/>
</dbReference>
<dbReference type="EMBL" id="AP017372">
    <property type="protein sequence ID" value="BAU58358.1"/>
    <property type="molecule type" value="Genomic_DNA"/>
</dbReference>
<dbReference type="AlphaFoldDB" id="A0A125T2Q0"/>
<sequence length="363" mass="41166">MPRLADNPLSALIFMISPASLEVLRMSTKEQLEYQLLRLWLPLETDLQAFLSACAEAVAWLDGERMKSAQGLLQLSELLRDSGAASGKPLSAALIWDQDSLQVHWEGQSNPSVLLKAESYRVEKEQLERLREYLSARFEVIDSETLRWQNQQMAAHYRQTKEDMEAELNELQQALDSRQLELAKSIMAAETDSLTNALNRRAFDDYAPKAYYHAKRQRQEEMSLLLIDLDYFKEINDEHGHRQGDEYLRHVVTVMESLIRSGIDRVYRIGGDEFAILFHAGAKAACSKALKLLEQLDWSVSIGIASLDLLEGDNSFVEFYELADSALYDAKNSGRGRVAVAGCRERGEKGCRQPCMLLQEPSD</sequence>
<gene>
    <name evidence="5" type="ORF">HH1059_16480</name>
</gene>
<dbReference type="InterPro" id="IPR050469">
    <property type="entry name" value="Diguanylate_Cyclase"/>
</dbReference>
<comment type="catalytic activity">
    <reaction evidence="2">
        <text>2 GTP = 3',3'-c-di-GMP + 2 diphosphate</text>
        <dbReference type="Rhea" id="RHEA:24898"/>
        <dbReference type="ChEBI" id="CHEBI:33019"/>
        <dbReference type="ChEBI" id="CHEBI:37565"/>
        <dbReference type="ChEBI" id="CHEBI:58805"/>
        <dbReference type="EC" id="2.7.7.65"/>
    </reaction>
</comment>
<reference evidence="5" key="1">
    <citation type="submission" date="2016-02" db="EMBL/GenBank/DDBJ databases">
        <title>Halorhodospira halochloris DSM-1059 complete genome, version 2.</title>
        <authorList>
            <person name="Tsukatani Y."/>
        </authorList>
    </citation>
    <scope>NUCLEOTIDE SEQUENCE</scope>
    <source>
        <strain evidence="5">DSM 1059</strain>
    </source>
</reference>
<dbReference type="InterPro" id="IPR000160">
    <property type="entry name" value="GGDEF_dom"/>
</dbReference>
<dbReference type="GO" id="GO:0052621">
    <property type="term" value="F:diguanylate cyclase activity"/>
    <property type="evidence" value="ECO:0007669"/>
    <property type="project" value="UniProtKB-EC"/>
</dbReference>
<keyword evidence="3" id="KW-0175">Coiled coil</keyword>
<dbReference type="Gene3D" id="3.30.70.270">
    <property type="match status" value="1"/>
</dbReference>
<dbReference type="PROSITE" id="PS50887">
    <property type="entry name" value="GGDEF"/>
    <property type="match status" value="1"/>
</dbReference>
<dbReference type="Proteomes" id="UP000218890">
    <property type="component" value="Chromosome"/>
</dbReference>
<dbReference type="EC" id="2.7.7.65" evidence="1"/>
<dbReference type="GO" id="GO:0043709">
    <property type="term" value="P:cell adhesion involved in single-species biofilm formation"/>
    <property type="evidence" value="ECO:0007669"/>
    <property type="project" value="TreeGrafter"/>
</dbReference>
<evidence type="ECO:0000256" key="2">
    <source>
        <dbReference type="ARBA" id="ARBA00034247"/>
    </source>
</evidence>
<dbReference type="SMART" id="SM00267">
    <property type="entry name" value="GGDEF"/>
    <property type="match status" value="1"/>
</dbReference>
<feature type="domain" description="GGDEF" evidence="4">
    <location>
        <begin position="220"/>
        <end position="343"/>
    </location>
</feature>